<keyword evidence="8" id="KW-1185">Reference proteome</keyword>
<dbReference type="Pfam" id="PF01582">
    <property type="entry name" value="TIR"/>
    <property type="match status" value="1"/>
</dbReference>
<dbReference type="Gene3D" id="3.40.50.10140">
    <property type="entry name" value="Toll/interleukin-1 receptor homology (TIR) domain"/>
    <property type="match status" value="2"/>
</dbReference>
<dbReference type="Pfam" id="PF23282">
    <property type="entry name" value="WHD_ROQ1"/>
    <property type="match status" value="1"/>
</dbReference>
<reference evidence="9" key="1">
    <citation type="submission" date="2025-08" db="UniProtKB">
        <authorList>
            <consortium name="RefSeq"/>
        </authorList>
    </citation>
    <scope>IDENTIFICATION</scope>
    <source>
        <tissue evidence="9">Seedling</tissue>
    </source>
</reference>
<keyword evidence="4" id="KW-0378">Hydrolase</keyword>
<comment type="catalytic activity">
    <reaction evidence="6">
        <text>NAD(+) + H2O = ADP-D-ribose + nicotinamide + H(+)</text>
        <dbReference type="Rhea" id="RHEA:16301"/>
        <dbReference type="ChEBI" id="CHEBI:15377"/>
        <dbReference type="ChEBI" id="CHEBI:15378"/>
        <dbReference type="ChEBI" id="CHEBI:17154"/>
        <dbReference type="ChEBI" id="CHEBI:57540"/>
        <dbReference type="ChEBI" id="CHEBI:57967"/>
        <dbReference type="EC" id="3.2.2.6"/>
    </reaction>
    <physiologicalReaction direction="left-to-right" evidence="6">
        <dbReference type="Rhea" id="RHEA:16302"/>
    </physiologicalReaction>
</comment>
<dbReference type="InterPro" id="IPR056845">
    <property type="entry name" value="LRR_Zer-1"/>
</dbReference>
<dbReference type="PANTHER" id="PTHR11017:SF527">
    <property type="entry name" value="TMV RESISTANCE PROTEIN N-LIKE"/>
    <property type="match status" value="1"/>
</dbReference>
<dbReference type="SUPFAM" id="SSF52540">
    <property type="entry name" value="P-loop containing nucleoside triphosphate hydrolases"/>
    <property type="match status" value="1"/>
</dbReference>
<organism evidence="8 9">
    <name type="scientific">Ziziphus jujuba</name>
    <name type="common">Chinese jujube</name>
    <name type="synonym">Ziziphus sativa</name>
    <dbReference type="NCBI Taxonomy" id="326968"/>
    <lineage>
        <taxon>Eukaryota</taxon>
        <taxon>Viridiplantae</taxon>
        <taxon>Streptophyta</taxon>
        <taxon>Embryophyta</taxon>
        <taxon>Tracheophyta</taxon>
        <taxon>Spermatophyta</taxon>
        <taxon>Magnoliopsida</taxon>
        <taxon>eudicotyledons</taxon>
        <taxon>Gunneridae</taxon>
        <taxon>Pentapetalae</taxon>
        <taxon>rosids</taxon>
        <taxon>fabids</taxon>
        <taxon>Rosales</taxon>
        <taxon>Rhamnaceae</taxon>
        <taxon>Paliureae</taxon>
        <taxon>Ziziphus</taxon>
    </lineage>
</organism>
<name>A0ABM3IFK9_ZIZJJ</name>
<dbReference type="InterPro" id="IPR035897">
    <property type="entry name" value="Toll_tir_struct_dom_sf"/>
</dbReference>
<evidence type="ECO:0000313" key="9">
    <source>
        <dbReference type="RefSeq" id="XP_048327423.2"/>
    </source>
</evidence>
<dbReference type="InterPro" id="IPR001611">
    <property type="entry name" value="Leu-rich_rpt"/>
</dbReference>
<dbReference type="InterPro" id="IPR044974">
    <property type="entry name" value="Disease_R_plants"/>
</dbReference>
<evidence type="ECO:0000259" key="7">
    <source>
        <dbReference type="PROSITE" id="PS50104"/>
    </source>
</evidence>
<evidence type="ECO:0000256" key="1">
    <source>
        <dbReference type="ARBA" id="ARBA00011982"/>
    </source>
</evidence>
<dbReference type="PRINTS" id="PR00364">
    <property type="entry name" value="DISEASERSIST"/>
</dbReference>
<dbReference type="RefSeq" id="XP_048327423.2">
    <property type="nucleotide sequence ID" value="XM_048471466.2"/>
</dbReference>
<evidence type="ECO:0000256" key="5">
    <source>
        <dbReference type="ARBA" id="ARBA00023027"/>
    </source>
</evidence>
<dbReference type="SUPFAM" id="SSF52200">
    <property type="entry name" value="Toll/Interleukin receptor TIR domain"/>
    <property type="match status" value="1"/>
</dbReference>
<keyword evidence="5" id="KW-0520">NAD</keyword>
<protein>
    <recommendedName>
        <fullName evidence="1">ADP-ribosyl cyclase/cyclic ADP-ribose hydrolase</fullName>
        <ecNumber evidence="1">3.2.2.6</ecNumber>
    </recommendedName>
</protein>
<dbReference type="GeneID" id="107416373"/>
<dbReference type="InterPro" id="IPR032675">
    <property type="entry name" value="LRR_dom_sf"/>
</dbReference>
<dbReference type="Gene3D" id="3.40.50.300">
    <property type="entry name" value="P-loop containing nucleotide triphosphate hydrolases"/>
    <property type="match status" value="1"/>
</dbReference>
<accession>A0ABM3IFK9</accession>
<evidence type="ECO:0000313" key="8">
    <source>
        <dbReference type="Proteomes" id="UP001652623"/>
    </source>
</evidence>
<dbReference type="InterPro" id="IPR002182">
    <property type="entry name" value="NB-ARC"/>
</dbReference>
<keyword evidence="2" id="KW-0433">Leucine-rich repeat</keyword>
<gene>
    <name evidence="9" type="primary">LOC107416373</name>
</gene>
<dbReference type="PROSITE" id="PS50104">
    <property type="entry name" value="TIR"/>
    <property type="match status" value="1"/>
</dbReference>
<sequence length="1063" mass="121992">MKTSYSSASDSSSSSSKPRIEYEVFLSFRGEDTRKKFISHLYKALCDKGIHTFKDNLLPRGQPISSELLKAIERSQCSVIVLSENYASSSWCLDELVKILECMRDYKQIVLPIFYLVDPSDVRKQKGTIGEAFKRHESSYSTEKVQSWRDAFTQVAKLSEDALHDGKHVFHYSTEKIQSWRDALTEVANLSGDPLHDGDEAQFIQMFIQEVSRQLKKSEEDFDISEDLFGMDSRLKKLNNFVCTSSSNDVRFIGICEMGGIGKTTLARTYHEWKSSKFDSSSFLANIREVCEKKEDGLVHLQNDLLSDTLNGFPKEIRDVDDGKRIIRKRLCQKKVLIILDDVSELDQLEALAGKANWFGSGSRILITTRDESLLTSTYKECEIYRPEHLNYNEGLQLFSWKAFKSIHPPENYTELSKQVMEYAKGLALALKVLGSFLCHKNIKEWKDALQRLKKYPEKKITKVLQITFDALSEAEQSIFLDIACFFNGFDRNRVIEIMDICGLYPTIGIKILVDKSLLQDDPTHERLRMHDLLQEMGMEIVREKYRDQPGRWSRLWKCEDLYQVLNNNTGTEEVEAIVCRYGKSKFRFEALSNMKKLRLLNISSPYGNCPLPFGDSPPANLSNELRILRWDLFPFTSFPSSFQPNQLVVLSLRRSQIKQLWNNTIKPLYNLKFIDLSFSENISELEDFKVVPNLEKLILKGCPKLVKIDQSIKSLTRLTLLDLTDCHHPESLPTSITGLKSLKTLRLGSNNMRPYLRRDVLRDRDRAMLSTIVGGDFNSLRTLDLTLARLGDGVFPEDFGCLASLEELNLSSNKFSSLPSSLNQLSKLRILDLRLCESLKSVGPDLPPSLELVNVDKCTSLETFLDPSNDQCNLNCSATCRECFNMVKRQGSKRTAFALLKRYLQNPPNPSRGLDILLPGNEIPPWFTNRSSGTSISIQLDPNWCNSKWRGLALSLCIFETDWIGNCWCDVKIDGRDWGHGLLKSPFRGGPRGHHLWLSYLPSDIYFRTEWQNTCSRIEFSFKSYYSDFQTKRIELFGECGARLIYEKDIEDLNRTANEWIE</sequence>
<evidence type="ECO:0000256" key="4">
    <source>
        <dbReference type="ARBA" id="ARBA00022801"/>
    </source>
</evidence>
<dbReference type="PANTHER" id="PTHR11017">
    <property type="entry name" value="LEUCINE-RICH REPEAT-CONTAINING PROTEIN"/>
    <property type="match status" value="1"/>
</dbReference>
<dbReference type="SMART" id="SM00369">
    <property type="entry name" value="LRR_TYP"/>
    <property type="match status" value="2"/>
</dbReference>
<dbReference type="Pfam" id="PF25013">
    <property type="entry name" value="LRR_Zer-1"/>
    <property type="match status" value="1"/>
</dbReference>
<dbReference type="SMART" id="SM00255">
    <property type="entry name" value="TIR"/>
    <property type="match status" value="1"/>
</dbReference>
<evidence type="ECO:0000256" key="2">
    <source>
        <dbReference type="ARBA" id="ARBA00022614"/>
    </source>
</evidence>
<evidence type="ECO:0000256" key="6">
    <source>
        <dbReference type="ARBA" id="ARBA00047304"/>
    </source>
</evidence>
<dbReference type="Pfam" id="PF20160">
    <property type="entry name" value="C-JID"/>
    <property type="match status" value="1"/>
</dbReference>
<feature type="domain" description="TIR" evidence="7">
    <location>
        <begin position="20"/>
        <end position="215"/>
    </location>
</feature>
<dbReference type="InterPro" id="IPR003591">
    <property type="entry name" value="Leu-rich_rpt_typical-subtyp"/>
</dbReference>
<dbReference type="InterPro" id="IPR045344">
    <property type="entry name" value="C-JID"/>
</dbReference>
<dbReference type="PROSITE" id="PS51450">
    <property type="entry name" value="LRR"/>
    <property type="match status" value="1"/>
</dbReference>
<dbReference type="SUPFAM" id="SSF52058">
    <property type="entry name" value="L domain-like"/>
    <property type="match status" value="1"/>
</dbReference>
<dbReference type="Gene3D" id="1.10.8.430">
    <property type="entry name" value="Helical domain of apoptotic protease-activating factors"/>
    <property type="match status" value="1"/>
</dbReference>
<dbReference type="Gene3D" id="3.80.10.10">
    <property type="entry name" value="Ribonuclease Inhibitor"/>
    <property type="match status" value="2"/>
</dbReference>
<dbReference type="InterPro" id="IPR042197">
    <property type="entry name" value="Apaf_helical"/>
</dbReference>
<keyword evidence="3" id="KW-0677">Repeat</keyword>
<proteinExistence type="predicted"/>
<dbReference type="InterPro" id="IPR058192">
    <property type="entry name" value="WHD_ROQ1-like"/>
</dbReference>
<dbReference type="EC" id="3.2.2.6" evidence="1"/>
<evidence type="ECO:0000256" key="3">
    <source>
        <dbReference type="ARBA" id="ARBA00022737"/>
    </source>
</evidence>
<dbReference type="InterPro" id="IPR027417">
    <property type="entry name" value="P-loop_NTPase"/>
</dbReference>
<dbReference type="InterPro" id="IPR000157">
    <property type="entry name" value="TIR_dom"/>
</dbReference>
<dbReference type="Proteomes" id="UP001652623">
    <property type="component" value="Chromosome 4"/>
</dbReference>
<dbReference type="Pfam" id="PF00931">
    <property type="entry name" value="NB-ARC"/>
    <property type="match status" value="1"/>
</dbReference>